<organism evidence="1 2">
    <name type="scientific">Striga asiatica</name>
    <name type="common">Asiatic witchweed</name>
    <name type="synonym">Buchnera asiatica</name>
    <dbReference type="NCBI Taxonomy" id="4170"/>
    <lineage>
        <taxon>Eukaryota</taxon>
        <taxon>Viridiplantae</taxon>
        <taxon>Streptophyta</taxon>
        <taxon>Embryophyta</taxon>
        <taxon>Tracheophyta</taxon>
        <taxon>Spermatophyta</taxon>
        <taxon>Magnoliopsida</taxon>
        <taxon>eudicotyledons</taxon>
        <taxon>Gunneridae</taxon>
        <taxon>Pentapetalae</taxon>
        <taxon>asterids</taxon>
        <taxon>lamiids</taxon>
        <taxon>Lamiales</taxon>
        <taxon>Orobanchaceae</taxon>
        <taxon>Buchnereae</taxon>
        <taxon>Striga</taxon>
    </lineage>
</organism>
<evidence type="ECO:0000313" key="2">
    <source>
        <dbReference type="Proteomes" id="UP000325081"/>
    </source>
</evidence>
<comment type="caution">
    <text evidence="1">The sequence shown here is derived from an EMBL/GenBank/DDBJ whole genome shotgun (WGS) entry which is preliminary data.</text>
</comment>
<reference evidence="2" key="1">
    <citation type="journal article" date="2019" name="Curr. Biol.">
        <title>Genome Sequence of Striga asiatica Provides Insight into the Evolution of Plant Parasitism.</title>
        <authorList>
            <person name="Yoshida S."/>
            <person name="Kim S."/>
            <person name="Wafula E.K."/>
            <person name="Tanskanen J."/>
            <person name="Kim Y.M."/>
            <person name="Honaas L."/>
            <person name="Yang Z."/>
            <person name="Spallek T."/>
            <person name="Conn C.E."/>
            <person name="Ichihashi Y."/>
            <person name="Cheong K."/>
            <person name="Cui S."/>
            <person name="Der J.P."/>
            <person name="Gundlach H."/>
            <person name="Jiao Y."/>
            <person name="Hori C."/>
            <person name="Ishida J.K."/>
            <person name="Kasahara H."/>
            <person name="Kiba T."/>
            <person name="Kim M.S."/>
            <person name="Koo N."/>
            <person name="Laohavisit A."/>
            <person name="Lee Y.H."/>
            <person name="Lumba S."/>
            <person name="McCourt P."/>
            <person name="Mortimer J.C."/>
            <person name="Mutuku J.M."/>
            <person name="Nomura T."/>
            <person name="Sasaki-Sekimoto Y."/>
            <person name="Seto Y."/>
            <person name="Wang Y."/>
            <person name="Wakatake T."/>
            <person name="Sakakibara H."/>
            <person name="Demura T."/>
            <person name="Yamaguchi S."/>
            <person name="Yoneyama K."/>
            <person name="Manabe R.I."/>
            <person name="Nelson D.C."/>
            <person name="Schulman A.H."/>
            <person name="Timko M.P."/>
            <person name="dePamphilis C.W."/>
            <person name="Choi D."/>
            <person name="Shirasu K."/>
        </authorList>
    </citation>
    <scope>NUCLEOTIDE SEQUENCE [LARGE SCALE GENOMIC DNA]</scope>
    <source>
        <strain evidence="2">cv. UVA1</strain>
    </source>
</reference>
<sequence length="119" mass="13384">MKIIQKFGFGNDIHDQEINIVINIGQPQQILATFTFPPKTEDADGITMDEDDAPIKKVLHLHFGEQWNEVNGNKNDMKLCCLCDYTDHRNHPAHGGTTGQEFTATDESNINNLANVFVE</sequence>
<keyword evidence="2" id="KW-1185">Reference proteome</keyword>
<proteinExistence type="predicted"/>
<dbReference type="AlphaFoldDB" id="A0A5A7RCV5"/>
<accession>A0A5A7RCV5</accession>
<gene>
    <name evidence="1" type="ORF">STAS_31697</name>
</gene>
<protein>
    <submittedName>
        <fullName evidence="1">Delta-aminolevulinic acid dehydratase</fullName>
    </submittedName>
</protein>
<name>A0A5A7RCV5_STRAF</name>
<dbReference type="EMBL" id="BKCP01010959">
    <property type="protein sequence ID" value="GER54134.1"/>
    <property type="molecule type" value="Genomic_DNA"/>
</dbReference>
<evidence type="ECO:0000313" key="1">
    <source>
        <dbReference type="EMBL" id="GER54134.1"/>
    </source>
</evidence>
<dbReference type="Proteomes" id="UP000325081">
    <property type="component" value="Unassembled WGS sequence"/>
</dbReference>